<evidence type="ECO:0000313" key="2">
    <source>
        <dbReference type="Proteomes" id="UP000318017"/>
    </source>
</evidence>
<evidence type="ECO:0000313" key="1">
    <source>
        <dbReference type="EMBL" id="QDV22614.1"/>
    </source>
</evidence>
<protein>
    <submittedName>
        <fullName evidence="1">Uncharacterized protein</fullName>
    </submittedName>
</protein>
<reference evidence="1 2" key="1">
    <citation type="submission" date="2019-02" db="EMBL/GenBank/DDBJ databases">
        <title>Deep-cultivation of Planctomycetes and their phenomic and genomic characterization uncovers novel biology.</title>
        <authorList>
            <person name="Wiegand S."/>
            <person name="Jogler M."/>
            <person name="Boedeker C."/>
            <person name="Pinto D."/>
            <person name="Vollmers J."/>
            <person name="Rivas-Marin E."/>
            <person name="Kohn T."/>
            <person name="Peeters S.H."/>
            <person name="Heuer A."/>
            <person name="Rast P."/>
            <person name="Oberbeckmann S."/>
            <person name="Bunk B."/>
            <person name="Jeske O."/>
            <person name="Meyerdierks A."/>
            <person name="Storesund J.E."/>
            <person name="Kallscheuer N."/>
            <person name="Luecker S."/>
            <person name="Lage O.M."/>
            <person name="Pohl T."/>
            <person name="Merkel B.J."/>
            <person name="Hornburger P."/>
            <person name="Mueller R.-W."/>
            <person name="Bruemmer F."/>
            <person name="Labrenz M."/>
            <person name="Spormann A.M."/>
            <person name="Op den Camp H."/>
            <person name="Overmann J."/>
            <person name="Amann R."/>
            <person name="Jetten M.S.M."/>
            <person name="Mascher T."/>
            <person name="Medema M.H."/>
            <person name="Devos D.P."/>
            <person name="Kaster A.-K."/>
            <person name="Ovreas L."/>
            <person name="Rohde M."/>
            <person name="Galperin M.Y."/>
            <person name="Jogler C."/>
        </authorList>
    </citation>
    <scope>NUCLEOTIDE SEQUENCE [LARGE SCALE GENOMIC DNA]</scope>
    <source>
        <strain evidence="1 2">Q31a</strain>
    </source>
</reference>
<organism evidence="1 2">
    <name type="scientific">Aureliella helgolandensis</name>
    <dbReference type="NCBI Taxonomy" id="2527968"/>
    <lineage>
        <taxon>Bacteria</taxon>
        <taxon>Pseudomonadati</taxon>
        <taxon>Planctomycetota</taxon>
        <taxon>Planctomycetia</taxon>
        <taxon>Pirellulales</taxon>
        <taxon>Pirellulaceae</taxon>
        <taxon>Aureliella</taxon>
    </lineage>
</organism>
<dbReference type="Proteomes" id="UP000318017">
    <property type="component" value="Chromosome"/>
</dbReference>
<dbReference type="AlphaFoldDB" id="A0A518G212"/>
<gene>
    <name evidence="1" type="ORF">Q31a_09000</name>
</gene>
<name>A0A518G212_9BACT</name>
<proteinExistence type="predicted"/>
<accession>A0A518G212</accession>
<keyword evidence="2" id="KW-1185">Reference proteome</keyword>
<dbReference type="KEGG" id="ahel:Q31a_09000"/>
<dbReference type="EMBL" id="CP036298">
    <property type="protein sequence ID" value="QDV22614.1"/>
    <property type="molecule type" value="Genomic_DNA"/>
</dbReference>
<sequence>MPALDSTPSHWDLLLAPPLPASQLITYQLLELPDPNRLLAKIGARRLPDHRPLYLDYEGPISRNRGSVTRYAAGTYTIASPPQITPAEFLAWSSPDVVVQPTPRTTAVRISIELQSQDGWTAKLQIPASQPGEPLELTLQEWRKREL</sequence>
<dbReference type="RefSeq" id="WP_197356185.1">
    <property type="nucleotide sequence ID" value="NZ_CP036298.1"/>
</dbReference>